<name>A0ABQ7AF99_BRACR</name>
<gene>
    <name evidence="2" type="ORF">DY000_02053155</name>
</gene>
<accession>A0ABQ7AF99</accession>
<comment type="caution">
    <text evidence="2">The sequence shown here is derived from an EMBL/GenBank/DDBJ whole genome shotgun (WGS) entry which is preliminary data.</text>
</comment>
<feature type="region of interest" description="Disordered" evidence="1">
    <location>
        <begin position="1"/>
        <end position="103"/>
    </location>
</feature>
<sequence length="130" mass="13975">MHPKHPPGPENTRKYSGKNRDGRIPLPMAKRALRRETTTPLPPGSNPNLPPPSIPAAYPHSPDYSPTESSPSRSRSPSPPSRDAPYRLRSKAAASDRKPPPSRIKELVIRLGAGILGAVNKLGTSVPSPI</sequence>
<evidence type="ECO:0000256" key="1">
    <source>
        <dbReference type="SAM" id="MobiDB-lite"/>
    </source>
</evidence>
<evidence type="ECO:0000313" key="3">
    <source>
        <dbReference type="Proteomes" id="UP000266723"/>
    </source>
</evidence>
<dbReference type="EMBL" id="QGKV02002055">
    <property type="protein sequence ID" value="KAF3496346.1"/>
    <property type="molecule type" value="Genomic_DNA"/>
</dbReference>
<organism evidence="2 3">
    <name type="scientific">Brassica cretica</name>
    <name type="common">Mustard</name>
    <dbReference type="NCBI Taxonomy" id="69181"/>
    <lineage>
        <taxon>Eukaryota</taxon>
        <taxon>Viridiplantae</taxon>
        <taxon>Streptophyta</taxon>
        <taxon>Embryophyta</taxon>
        <taxon>Tracheophyta</taxon>
        <taxon>Spermatophyta</taxon>
        <taxon>Magnoliopsida</taxon>
        <taxon>eudicotyledons</taxon>
        <taxon>Gunneridae</taxon>
        <taxon>Pentapetalae</taxon>
        <taxon>rosids</taxon>
        <taxon>malvids</taxon>
        <taxon>Brassicales</taxon>
        <taxon>Brassicaceae</taxon>
        <taxon>Brassiceae</taxon>
        <taxon>Brassica</taxon>
    </lineage>
</organism>
<dbReference type="Proteomes" id="UP000266723">
    <property type="component" value="Unassembled WGS sequence"/>
</dbReference>
<feature type="compositionally biased region" description="Basic and acidic residues" evidence="1">
    <location>
        <begin position="94"/>
        <end position="103"/>
    </location>
</feature>
<reference evidence="2 3" key="1">
    <citation type="journal article" date="2020" name="BMC Genomics">
        <title>Intraspecific diversification of the crop wild relative Brassica cretica Lam. using demographic model selection.</title>
        <authorList>
            <person name="Kioukis A."/>
            <person name="Michalopoulou V.A."/>
            <person name="Briers L."/>
            <person name="Pirintsos S."/>
            <person name="Studholme D.J."/>
            <person name="Pavlidis P."/>
            <person name="Sarris P.F."/>
        </authorList>
    </citation>
    <scope>NUCLEOTIDE SEQUENCE [LARGE SCALE GENOMIC DNA]</scope>
    <source>
        <strain evidence="3">cv. PFS-1207/04</strain>
    </source>
</reference>
<proteinExistence type="predicted"/>
<protein>
    <submittedName>
        <fullName evidence="2">Uncharacterized protein</fullName>
    </submittedName>
</protein>
<evidence type="ECO:0000313" key="2">
    <source>
        <dbReference type="EMBL" id="KAF3496346.1"/>
    </source>
</evidence>
<keyword evidence="3" id="KW-1185">Reference proteome</keyword>
<feature type="compositionally biased region" description="Pro residues" evidence="1">
    <location>
        <begin position="40"/>
        <end position="54"/>
    </location>
</feature>